<protein>
    <recommendedName>
        <fullName evidence="3">RING-type domain-containing protein</fullName>
    </recommendedName>
</protein>
<reference evidence="4" key="1">
    <citation type="submission" date="2021-01" db="EMBL/GenBank/DDBJ databases">
        <authorList>
            <person name="Corre E."/>
            <person name="Pelletier E."/>
            <person name="Niang G."/>
            <person name="Scheremetjew M."/>
            <person name="Finn R."/>
            <person name="Kale V."/>
            <person name="Holt S."/>
            <person name="Cochrane G."/>
            <person name="Meng A."/>
            <person name="Brown T."/>
            <person name="Cohen L."/>
        </authorList>
    </citation>
    <scope>NUCLEOTIDE SEQUENCE</scope>
    <source>
        <strain evidence="4">CCMP2084</strain>
    </source>
</reference>
<dbReference type="EMBL" id="HBHQ01017590">
    <property type="protein sequence ID" value="CAD9819926.1"/>
    <property type="molecule type" value="Transcribed_RNA"/>
</dbReference>
<dbReference type="PANTHER" id="PTHR31315">
    <property type="entry name" value="PROTEIN SIP5"/>
    <property type="match status" value="1"/>
</dbReference>
<accession>A0A7S2XPY3</accession>
<evidence type="ECO:0000256" key="1">
    <source>
        <dbReference type="PROSITE-ProRule" id="PRU00175"/>
    </source>
</evidence>
<keyword evidence="1" id="KW-0479">Metal-binding</keyword>
<dbReference type="PROSITE" id="PS50330">
    <property type="entry name" value="UIM"/>
    <property type="match status" value="1"/>
</dbReference>
<keyword evidence="1" id="KW-0862">Zinc</keyword>
<feature type="region of interest" description="Disordered" evidence="2">
    <location>
        <begin position="166"/>
        <end position="207"/>
    </location>
</feature>
<dbReference type="PANTHER" id="PTHR31315:SF1">
    <property type="entry name" value="PROTEIN SIP5"/>
    <property type="match status" value="1"/>
</dbReference>
<feature type="compositionally biased region" description="Polar residues" evidence="2">
    <location>
        <begin position="512"/>
        <end position="522"/>
    </location>
</feature>
<dbReference type="PROSITE" id="PS50089">
    <property type="entry name" value="ZF_RING_2"/>
    <property type="match status" value="1"/>
</dbReference>
<feature type="compositionally biased region" description="Low complexity" evidence="2">
    <location>
        <begin position="527"/>
        <end position="539"/>
    </location>
</feature>
<feature type="region of interest" description="Disordered" evidence="2">
    <location>
        <begin position="338"/>
        <end position="357"/>
    </location>
</feature>
<name>A0A7S2XPY3_9STRA</name>
<gene>
    <name evidence="4" type="ORF">ASEP1449_LOCUS11759</name>
</gene>
<proteinExistence type="predicted"/>
<dbReference type="GO" id="GO:0008270">
    <property type="term" value="F:zinc ion binding"/>
    <property type="evidence" value="ECO:0007669"/>
    <property type="project" value="UniProtKB-KW"/>
</dbReference>
<feature type="domain" description="RING-type" evidence="3">
    <location>
        <begin position="89"/>
        <end position="131"/>
    </location>
</feature>
<feature type="compositionally biased region" description="Acidic residues" evidence="2">
    <location>
        <begin position="463"/>
        <end position="477"/>
    </location>
</feature>
<dbReference type="Gene3D" id="3.30.40.10">
    <property type="entry name" value="Zinc/RING finger domain, C3HC4 (zinc finger)"/>
    <property type="match status" value="1"/>
</dbReference>
<dbReference type="GO" id="GO:0005737">
    <property type="term" value="C:cytoplasm"/>
    <property type="evidence" value="ECO:0007669"/>
    <property type="project" value="TreeGrafter"/>
</dbReference>
<dbReference type="SUPFAM" id="SSF57850">
    <property type="entry name" value="RING/U-box"/>
    <property type="match status" value="1"/>
</dbReference>
<feature type="compositionally biased region" description="Polar residues" evidence="2">
    <location>
        <begin position="387"/>
        <end position="396"/>
    </location>
</feature>
<evidence type="ECO:0000256" key="2">
    <source>
        <dbReference type="SAM" id="MobiDB-lite"/>
    </source>
</evidence>
<feature type="region of interest" description="Disordered" evidence="2">
    <location>
        <begin position="1"/>
        <end position="33"/>
    </location>
</feature>
<feature type="compositionally biased region" description="Acidic residues" evidence="2">
    <location>
        <begin position="345"/>
        <end position="355"/>
    </location>
</feature>
<dbReference type="InterPro" id="IPR039301">
    <property type="entry name" value="Sip5/DA2"/>
</dbReference>
<organism evidence="4">
    <name type="scientific">Attheya septentrionalis</name>
    <dbReference type="NCBI Taxonomy" id="420275"/>
    <lineage>
        <taxon>Eukaryota</taxon>
        <taxon>Sar</taxon>
        <taxon>Stramenopiles</taxon>
        <taxon>Ochrophyta</taxon>
        <taxon>Bacillariophyta</taxon>
        <taxon>Coscinodiscophyceae</taxon>
        <taxon>Chaetocerotophycidae</taxon>
        <taxon>Chaetocerotales</taxon>
        <taxon>Attheyaceae</taxon>
        <taxon>Attheya</taxon>
    </lineage>
</organism>
<dbReference type="InterPro" id="IPR003903">
    <property type="entry name" value="UIM_dom"/>
</dbReference>
<feature type="region of interest" description="Disordered" evidence="2">
    <location>
        <begin position="454"/>
        <end position="550"/>
    </location>
</feature>
<dbReference type="InterPro" id="IPR001841">
    <property type="entry name" value="Znf_RING"/>
</dbReference>
<dbReference type="InterPro" id="IPR013083">
    <property type="entry name" value="Znf_RING/FYVE/PHD"/>
</dbReference>
<sequence length="550" mass="60096">MGNHPSATTSGGTGGTRTSYQHSSGLPKFSRAGSLGLSKSELDKRCKPSGLYPSCKWEDRAIRRLIGDGKMAARLEGNDARSSPADRECPICFLHYSQINVSNCCQATVCTECYLQIRSQKEKFTSCPFCNNQKMQTTVAKQMGARDVQKREEEEQKTIEAQIKAQVTAPNSSHNGSENSDSSPATPVQPENEATETSPSLFGSSLERHSTRILRARSESLSSVDVDDSCSTTSDNTSFTLTVEERRTIEAEMRAQLSHPLTRQIEEEADERRTQNELEYYRSSYFRSRTSNSAEAVLLRALASGNRRIPRRGSSEADLPNSLDDLVALNASLVLEAGDTRNEDEGSEDGEADDANVERVRAIQNARERLLRTLIAQRSGGDDQQRNSRSQTSLSARNLRDARITSRRARMSRARMPSESQLDTAGMLMRGITEEQQIALAMALSMQASESVLSTEPQAVDAQDVEEAVEEAVDEDNAISNSSPADRTPSDDDITSDVGQTSERSEGLVSDQEIQLSENPSESSEDAVIPVTTEVATETENAHDSSGGSA</sequence>
<evidence type="ECO:0000313" key="4">
    <source>
        <dbReference type="EMBL" id="CAD9819926.1"/>
    </source>
</evidence>
<feature type="compositionally biased region" description="Low complexity" evidence="2">
    <location>
        <begin position="171"/>
        <end position="183"/>
    </location>
</feature>
<evidence type="ECO:0000259" key="3">
    <source>
        <dbReference type="PROSITE" id="PS50089"/>
    </source>
</evidence>
<feature type="region of interest" description="Disordered" evidence="2">
    <location>
        <begin position="376"/>
        <end position="420"/>
    </location>
</feature>
<dbReference type="AlphaFoldDB" id="A0A7S2XPY3"/>
<keyword evidence="1" id="KW-0863">Zinc-finger</keyword>